<feature type="transmembrane region" description="Helical" evidence="1">
    <location>
        <begin position="125"/>
        <end position="145"/>
    </location>
</feature>
<dbReference type="EMBL" id="HBUF01527477">
    <property type="protein sequence ID" value="CAG6750641.1"/>
    <property type="molecule type" value="Transcribed_RNA"/>
</dbReference>
<organism evidence="2">
    <name type="scientific">Cacopsylla melanoneura</name>
    <dbReference type="NCBI Taxonomy" id="428564"/>
    <lineage>
        <taxon>Eukaryota</taxon>
        <taxon>Metazoa</taxon>
        <taxon>Ecdysozoa</taxon>
        <taxon>Arthropoda</taxon>
        <taxon>Hexapoda</taxon>
        <taxon>Insecta</taxon>
        <taxon>Pterygota</taxon>
        <taxon>Neoptera</taxon>
        <taxon>Paraneoptera</taxon>
        <taxon>Hemiptera</taxon>
        <taxon>Sternorrhyncha</taxon>
        <taxon>Psylloidea</taxon>
        <taxon>Psyllidae</taxon>
        <taxon>Psyllinae</taxon>
        <taxon>Cacopsylla</taxon>
    </lineage>
</organism>
<name>A0A8D8X351_9HEMI</name>
<dbReference type="EMBL" id="HBUF01527479">
    <property type="protein sequence ID" value="CAG6750647.1"/>
    <property type="molecule type" value="Transcribed_RNA"/>
</dbReference>
<proteinExistence type="predicted"/>
<sequence>MALILAKTTTLHTTIPLNPDFHLAGRKNMCPTLVKQTPIALREKELHGIMKLQNTKTKKTAKITMLEVILLGAGHHQIGHHLIEMTIIINNTRTIMNLMKKVKQDPLQVRMMHVKKKVCPMIQQTNLLLIFQDLMILMFLFLVHLNQTLMNLVLLFQSQI</sequence>
<keyword evidence="1" id="KW-1133">Transmembrane helix</keyword>
<accession>A0A8D8X351</accession>
<keyword evidence="1" id="KW-0812">Transmembrane</keyword>
<reference evidence="2" key="1">
    <citation type="submission" date="2021-05" db="EMBL/GenBank/DDBJ databases">
        <authorList>
            <person name="Alioto T."/>
            <person name="Alioto T."/>
            <person name="Gomez Garrido J."/>
        </authorList>
    </citation>
    <scope>NUCLEOTIDE SEQUENCE</scope>
</reference>
<dbReference type="EMBL" id="HBUF01370367">
    <property type="protein sequence ID" value="CAG6725850.1"/>
    <property type="molecule type" value="Transcribed_RNA"/>
</dbReference>
<dbReference type="AlphaFoldDB" id="A0A8D8X351"/>
<dbReference type="EMBL" id="HBUF01251212">
    <property type="protein sequence ID" value="CAG6680119.1"/>
    <property type="molecule type" value="Transcribed_RNA"/>
</dbReference>
<evidence type="ECO:0008006" key="3">
    <source>
        <dbReference type="Google" id="ProtNLM"/>
    </source>
</evidence>
<dbReference type="EMBL" id="HBUF01370366">
    <property type="protein sequence ID" value="CAG6725848.1"/>
    <property type="molecule type" value="Transcribed_RNA"/>
</dbReference>
<protein>
    <recommendedName>
        <fullName evidence="3">Transmembrane protein</fullName>
    </recommendedName>
</protein>
<dbReference type="EMBL" id="HBUF01251211">
    <property type="protein sequence ID" value="CAG6680117.1"/>
    <property type="molecule type" value="Transcribed_RNA"/>
</dbReference>
<keyword evidence="1" id="KW-0472">Membrane</keyword>
<dbReference type="EMBL" id="HBUF01527478">
    <property type="protein sequence ID" value="CAG6750644.1"/>
    <property type="molecule type" value="Transcribed_RNA"/>
</dbReference>
<evidence type="ECO:0000313" key="2">
    <source>
        <dbReference type="EMBL" id="CAG6680119.1"/>
    </source>
</evidence>
<evidence type="ECO:0000256" key="1">
    <source>
        <dbReference type="SAM" id="Phobius"/>
    </source>
</evidence>